<evidence type="ECO:0000259" key="12">
    <source>
        <dbReference type="Pfam" id="PF00763"/>
    </source>
</evidence>
<dbReference type="SUPFAM" id="SSF51735">
    <property type="entry name" value="NAD(P)-binding Rossmann-fold domains"/>
    <property type="match status" value="1"/>
</dbReference>
<keyword evidence="5 11" id="KW-0378">Hydrolase</keyword>
<protein>
    <recommendedName>
        <fullName evidence="11">Bifunctional protein FolD</fullName>
    </recommendedName>
    <domain>
        <recommendedName>
            <fullName evidence="11">Methylenetetrahydrofolate dehydrogenase</fullName>
            <ecNumber evidence="11">1.5.1.5</ecNumber>
        </recommendedName>
    </domain>
    <domain>
        <recommendedName>
            <fullName evidence="11">Methenyltetrahydrofolate cyclohydrolase</fullName>
            <ecNumber evidence="11">3.5.4.9</ecNumber>
        </recommendedName>
    </domain>
</protein>
<dbReference type="InterPro" id="IPR046346">
    <property type="entry name" value="Aminoacid_DH-like_N_sf"/>
</dbReference>
<dbReference type="EC" id="3.5.4.9" evidence="11"/>
<evidence type="ECO:0000256" key="1">
    <source>
        <dbReference type="ARBA" id="ARBA00004777"/>
    </source>
</evidence>
<evidence type="ECO:0000256" key="5">
    <source>
        <dbReference type="ARBA" id="ARBA00022801"/>
    </source>
</evidence>
<evidence type="ECO:0000313" key="14">
    <source>
        <dbReference type="EMBL" id="WRQ88965.1"/>
    </source>
</evidence>
<keyword evidence="10 11" id="KW-0511">Multifunctional enzyme</keyword>
<dbReference type="PANTHER" id="PTHR48099">
    <property type="entry name" value="C-1-TETRAHYDROFOLATE SYNTHASE, CYTOPLASMIC-RELATED"/>
    <property type="match status" value="1"/>
</dbReference>
<keyword evidence="4 11" id="KW-0658">Purine biosynthesis</keyword>
<dbReference type="PROSITE" id="PS00767">
    <property type="entry name" value="THF_DHG_CYH_2"/>
    <property type="match status" value="1"/>
</dbReference>
<comment type="pathway">
    <text evidence="1 11">One-carbon metabolism; tetrahydrofolate interconversion.</text>
</comment>
<evidence type="ECO:0000256" key="9">
    <source>
        <dbReference type="ARBA" id="ARBA00023167"/>
    </source>
</evidence>
<accession>A0ABZ1CF98</accession>
<proteinExistence type="inferred from homology"/>
<keyword evidence="3 11" id="KW-0028">Amino-acid biosynthesis</keyword>
<organism evidence="14 15">
    <name type="scientific">Actomonas aquatica</name>
    <dbReference type="NCBI Taxonomy" id="2866162"/>
    <lineage>
        <taxon>Bacteria</taxon>
        <taxon>Pseudomonadati</taxon>
        <taxon>Verrucomicrobiota</taxon>
        <taxon>Opitutia</taxon>
        <taxon>Opitutales</taxon>
        <taxon>Opitutaceae</taxon>
        <taxon>Actomonas</taxon>
    </lineage>
</organism>
<dbReference type="InterPro" id="IPR020631">
    <property type="entry name" value="THF_DH/CycHdrlase_NAD-bd_dom"/>
</dbReference>
<keyword evidence="7 11" id="KW-0560">Oxidoreductase</keyword>
<comment type="catalytic activity">
    <reaction evidence="11">
        <text>(6R)-5,10-methenyltetrahydrofolate + H2O = (6R)-10-formyltetrahydrofolate + H(+)</text>
        <dbReference type="Rhea" id="RHEA:23700"/>
        <dbReference type="ChEBI" id="CHEBI:15377"/>
        <dbReference type="ChEBI" id="CHEBI:15378"/>
        <dbReference type="ChEBI" id="CHEBI:57455"/>
        <dbReference type="ChEBI" id="CHEBI:195366"/>
        <dbReference type="EC" id="3.5.4.9"/>
    </reaction>
</comment>
<dbReference type="HAMAP" id="MF_01576">
    <property type="entry name" value="THF_DHG_CYH"/>
    <property type="match status" value="1"/>
</dbReference>
<sequence>MELIKGNDIAATIIAELKAEVAAISGRKPCLALVRVGDDPASVSYVKKKEKTAAEIGVESRVILPPVDISQAELEKLIDDLNADETVDGILVQSPLPKPLDELAIFRRVSPAKDVDGFHTLNLGKLAQEDATGFASCTPAGIMELLGRSDVDLKGKHVVVLGRSLIVGKPIALLALQKKAGANGTVTICHSATKDLPSITRLADVLIAAIGRAHFVTADMVKEGAVVIDVGINRIPDASRKSGYRLVGDVDFDNVAPKTAQITPVPGGVGPMTVAMLMKNTVKARQQGTAA</sequence>
<name>A0ABZ1CF98_9BACT</name>
<dbReference type="EMBL" id="CP139781">
    <property type="protein sequence ID" value="WRQ88965.1"/>
    <property type="molecule type" value="Genomic_DNA"/>
</dbReference>
<dbReference type="InterPro" id="IPR020630">
    <property type="entry name" value="THF_DH/CycHdrlase_cat_dom"/>
</dbReference>
<keyword evidence="8 11" id="KW-0368">Histidine biosynthesis</keyword>
<reference evidence="14 15" key="1">
    <citation type="submission" date="2021-08" db="EMBL/GenBank/DDBJ databases">
        <authorList>
            <person name="Zhang D."/>
            <person name="Zhang A."/>
            <person name="Wang L."/>
        </authorList>
    </citation>
    <scope>NUCLEOTIDE SEQUENCE [LARGE SCALE GENOMIC DNA]</scope>
    <source>
        <strain evidence="14 15">WL0086</strain>
    </source>
</reference>
<dbReference type="EC" id="1.5.1.5" evidence="11"/>
<dbReference type="Pfam" id="PF02882">
    <property type="entry name" value="THF_DHG_CYH_C"/>
    <property type="match status" value="1"/>
</dbReference>
<dbReference type="InterPro" id="IPR000672">
    <property type="entry name" value="THF_DH/CycHdrlase"/>
</dbReference>
<feature type="binding site" evidence="11">
    <location>
        <begin position="162"/>
        <end position="164"/>
    </location>
    <ligand>
        <name>NADP(+)</name>
        <dbReference type="ChEBI" id="CHEBI:58349"/>
    </ligand>
</feature>
<evidence type="ECO:0000256" key="3">
    <source>
        <dbReference type="ARBA" id="ARBA00022605"/>
    </source>
</evidence>
<dbReference type="PRINTS" id="PR00085">
    <property type="entry name" value="THFDHDRGNASE"/>
</dbReference>
<evidence type="ECO:0000256" key="6">
    <source>
        <dbReference type="ARBA" id="ARBA00022857"/>
    </source>
</evidence>
<evidence type="ECO:0000256" key="10">
    <source>
        <dbReference type="ARBA" id="ARBA00023268"/>
    </source>
</evidence>
<comment type="caution">
    <text evidence="11">Lacks conserved residue(s) required for the propagation of feature annotation.</text>
</comment>
<reference evidence="14 15" key="2">
    <citation type="submission" date="2023-12" db="EMBL/GenBank/DDBJ databases">
        <title>Description of an unclassified Opitutus bacterium of Verrucomicrobiota.</title>
        <authorList>
            <person name="Zhang D.-F."/>
        </authorList>
    </citation>
    <scope>NUCLEOTIDE SEQUENCE [LARGE SCALE GENOMIC DNA]</scope>
    <source>
        <strain evidence="14 15">WL0086</strain>
    </source>
</reference>
<keyword evidence="2 11" id="KW-0554">One-carbon metabolism</keyword>
<evidence type="ECO:0000256" key="2">
    <source>
        <dbReference type="ARBA" id="ARBA00022563"/>
    </source>
</evidence>
<dbReference type="Gene3D" id="3.40.50.720">
    <property type="entry name" value="NAD(P)-binding Rossmann-like Domain"/>
    <property type="match status" value="1"/>
</dbReference>
<gene>
    <name evidence="11 14" type="primary">folD</name>
    <name evidence="14" type="ORF">K1X11_006070</name>
</gene>
<evidence type="ECO:0000259" key="13">
    <source>
        <dbReference type="Pfam" id="PF02882"/>
    </source>
</evidence>
<dbReference type="Gene3D" id="3.40.50.10860">
    <property type="entry name" value="Leucine Dehydrogenase, chain A, domain 1"/>
    <property type="match status" value="1"/>
</dbReference>
<dbReference type="CDD" id="cd01080">
    <property type="entry name" value="NAD_bind_m-THF_DH_Cyclohyd"/>
    <property type="match status" value="1"/>
</dbReference>
<evidence type="ECO:0000256" key="8">
    <source>
        <dbReference type="ARBA" id="ARBA00023102"/>
    </source>
</evidence>
<evidence type="ECO:0000256" key="4">
    <source>
        <dbReference type="ARBA" id="ARBA00022755"/>
    </source>
</evidence>
<feature type="domain" description="Tetrahydrofolate dehydrogenase/cyclohydrolase NAD(P)-binding" evidence="13">
    <location>
        <begin position="136"/>
        <end position="286"/>
    </location>
</feature>
<dbReference type="InterPro" id="IPR020867">
    <property type="entry name" value="THF_DH/CycHdrlase_CS"/>
</dbReference>
<evidence type="ECO:0000256" key="7">
    <source>
        <dbReference type="ARBA" id="ARBA00023002"/>
    </source>
</evidence>
<dbReference type="Proteomes" id="UP000738431">
    <property type="component" value="Chromosome"/>
</dbReference>
<dbReference type="RefSeq" id="WP_221030844.1">
    <property type="nucleotide sequence ID" value="NZ_CP139781.1"/>
</dbReference>
<keyword evidence="6 11" id="KW-0521">NADP</keyword>
<evidence type="ECO:0000313" key="15">
    <source>
        <dbReference type="Proteomes" id="UP000738431"/>
    </source>
</evidence>
<dbReference type="Pfam" id="PF00763">
    <property type="entry name" value="THF_DHG_CYH"/>
    <property type="match status" value="1"/>
</dbReference>
<dbReference type="SUPFAM" id="SSF53223">
    <property type="entry name" value="Aminoacid dehydrogenase-like, N-terminal domain"/>
    <property type="match status" value="1"/>
</dbReference>
<comment type="function">
    <text evidence="11">Catalyzes the oxidation of 5,10-methylenetetrahydrofolate to 5,10-methenyltetrahydrofolate and then the hydrolysis of 5,10-methenyltetrahydrofolate to 10-formyltetrahydrofolate.</text>
</comment>
<dbReference type="InterPro" id="IPR036291">
    <property type="entry name" value="NAD(P)-bd_dom_sf"/>
</dbReference>
<feature type="binding site" evidence="11">
    <location>
        <position position="232"/>
    </location>
    <ligand>
        <name>NADP(+)</name>
        <dbReference type="ChEBI" id="CHEBI:58349"/>
    </ligand>
</feature>
<feature type="domain" description="Tetrahydrofolate dehydrogenase/cyclohydrolase catalytic" evidence="12">
    <location>
        <begin position="4"/>
        <end position="116"/>
    </location>
</feature>
<comment type="subunit">
    <text evidence="11">Homodimer.</text>
</comment>
<evidence type="ECO:0000256" key="11">
    <source>
        <dbReference type="HAMAP-Rule" id="MF_01576"/>
    </source>
</evidence>
<keyword evidence="15" id="KW-1185">Reference proteome</keyword>
<comment type="similarity">
    <text evidence="11">Belongs to the tetrahydrofolate dehydrogenase/cyclohydrolase family.</text>
</comment>
<comment type="catalytic activity">
    <reaction evidence="11">
        <text>(6R)-5,10-methylene-5,6,7,8-tetrahydrofolate + NADP(+) = (6R)-5,10-methenyltetrahydrofolate + NADPH</text>
        <dbReference type="Rhea" id="RHEA:22812"/>
        <dbReference type="ChEBI" id="CHEBI:15636"/>
        <dbReference type="ChEBI" id="CHEBI:57455"/>
        <dbReference type="ChEBI" id="CHEBI:57783"/>
        <dbReference type="ChEBI" id="CHEBI:58349"/>
        <dbReference type="EC" id="1.5.1.5"/>
    </reaction>
</comment>
<dbReference type="PANTHER" id="PTHR48099:SF5">
    <property type="entry name" value="C-1-TETRAHYDROFOLATE SYNTHASE, CYTOPLASMIC"/>
    <property type="match status" value="1"/>
</dbReference>
<keyword evidence="9 11" id="KW-0486">Methionine biosynthesis</keyword>
<dbReference type="NCBIfam" id="NF010783">
    <property type="entry name" value="PRK14186.1"/>
    <property type="match status" value="1"/>
</dbReference>